<feature type="chain" id="PRO_5024954558" description="DUF4142 domain-containing protein" evidence="1">
    <location>
        <begin position="20"/>
        <end position="175"/>
    </location>
</feature>
<evidence type="ECO:0000256" key="1">
    <source>
        <dbReference type="SAM" id="SignalP"/>
    </source>
</evidence>
<dbReference type="AlphaFoldDB" id="A0A5S9P0Q5"/>
<dbReference type="Gene3D" id="1.20.1260.10">
    <property type="match status" value="1"/>
</dbReference>
<evidence type="ECO:0000259" key="2">
    <source>
        <dbReference type="Pfam" id="PF13628"/>
    </source>
</evidence>
<protein>
    <recommendedName>
        <fullName evidence="2">DUF4142 domain-containing protein</fullName>
    </recommendedName>
</protein>
<accession>A0A5S9P0Q5</accession>
<gene>
    <name evidence="3" type="ORF">STARVERO_02053</name>
</gene>
<reference evidence="3 4" key="1">
    <citation type="submission" date="2019-12" db="EMBL/GenBank/DDBJ databases">
        <authorList>
            <person name="Reyes-Prieto M."/>
        </authorList>
    </citation>
    <scope>NUCLEOTIDE SEQUENCE [LARGE SCALE GENOMIC DNA]</scope>
    <source>
        <strain evidence="3">HF14-78462</strain>
    </source>
</reference>
<keyword evidence="1" id="KW-0732">Signal</keyword>
<feature type="signal peptide" evidence="1">
    <location>
        <begin position="1"/>
        <end position="19"/>
    </location>
</feature>
<dbReference type="Proteomes" id="UP000433050">
    <property type="component" value="Unassembled WGS sequence"/>
</dbReference>
<dbReference type="PANTHER" id="PTHR38593">
    <property type="entry name" value="BLR2558 PROTEIN"/>
    <property type="match status" value="1"/>
</dbReference>
<evidence type="ECO:0000313" key="4">
    <source>
        <dbReference type="Proteomes" id="UP000433050"/>
    </source>
</evidence>
<keyword evidence="4" id="KW-1185">Reference proteome</keyword>
<dbReference type="RefSeq" id="WP_159598785.1">
    <property type="nucleotide sequence ID" value="NZ_CACSAS010000001.1"/>
</dbReference>
<dbReference type="InterPro" id="IPR012347">
    <property type="entry name" value="Ferritin-like"/>
</dbReference>
<dbReference type="Pfam" id="PF13628">
    <property type="entry name" value="DUF4142"/>
    <property type="match status" value="1"/>
</dbReference>
<dbReference type="InterPro" id="IPR025419">
    <property type="entry name" value="DUF4142"/>
</dbReference>
<feature type="domain" description="DUF4142" evidence="2">
    <location>
        <begin position="37"/>
        <end position="173"/>
    </location>
</feature>
<name>A0A5S9P0Q5_9HYPH</name>
<sequence>MKTLHLVAALLIAATPAAAQSIGEKTGVNSVLGISPSTQDFVTEAAVSDMFEIQSSELALERGDEPTKAFATQMIAAHQKTTTELKGLLVSANIQITPPAALDSSHQGKLDDLKKLQGSEFIDQYHEDQVDAHEAAVSLFERYAKEGDNPALKDWAGKTLPELRHHLEMAEKLAD</sequence>
<dbReference type="PANTHER" id="PTHR38593:SF1">
    <property type="entry name" value="BLR2558 PROTEIN"/>
    <property type="match status" value="1"/>
</dbReference>
<proteinExistence type="predicted"/>
<organism evidence="3 4">
    <name type="scientific">Starkeya nomas</name>
    <dbReference type="NCBI Taxonomy" id="2666134"/>
    <lineage>
        <taxon>Bacteria</taxon>
        <taxon>Pseudomonadati</taxon>
        <taxon>Pseudomonadota</taxon>
        <taxon>Alphaproteobacteria</taxon>
        <taxon>Hyphomicrobiales</taxon>
        <taxon>Xanthobacteraceae</taxon>
        <taxon>Starkeya</taxon>
    </lineage>
</organism>
<evidence type="ECO:0000313" key="3">
    <source>
        <dbReference type="EMBL" id="CAA0096716.1"/>
    </source>
</evidence>
<dbReference type="EMBL" id="CACSAS010000001">
    <property type="protein sequence ID" value="CAA0096716.1"/>
    <property type="molecule type" value="Genomic_DNA"/>
</dbReference>